<evidence type="ECO:0000256" key="7">
    <source>
        <dbReference type="ARBA" id="ARBA00023012"/>
    </source>
</evidence>
<dbReference type="PANTHER" id="PTHR43047:SF72">
    <property type="entry name" value="OSMOSENSING HISTIDINE PROTEIN KINASE SLN1"/>
    <property type="match status" value="1"/>
</dbReference>
<dbReference type="GO" id="GO:0006355">
    <property type="term" value="P:regulation of DNA-templated transcription"/>
    <property type="evidence" value="ECO:0007669"/>
    <property type="project" value="InterPro"/>
</dbReference>
<evidence type="ECO:0000259" key="9">
    <source>
        <dbReference type="PROSITE" id="PS50109"/>
    </source>
</evidence>
<dbReference type="PANTHER" id="PTHR43047">
    <property type="entry name" value="TWO-COMPONENT HISTIDINE PROTEIN KINASE"/>
    <property type="match status" value="1"/>
</dbReference>
<dbReference type="SMART" id="SM00388">
    <property type="entry name" value="HisKA"/>
    <property type="match status" value="1"/>
</dbReference>
<dbReference type="RefSeq" id="WP_168080091.1">
    <property type="nucleotide sequence ID" value="NZ_BONU01000057.1"/>
</dbReference>
<dbReference type="Pfam" id="PF00512">
    <property type="entry name" value="HisKA"/>
    <property type="match status" value="1"/>
</dbReference>
<name>A0A8J3PQU5_9ACTN</name>
<dbReference type="InterPro" id="IPR000014">
    <property type="entry name" value="PAS"/>
</dbReference>
<dbReference type="Proteomes" id="UP000653674">
    <property type="component" value="Unassembled WGS sequence"/>
</dbReference>
<dbReference type="PROSITE" id="PS50109">
    <property type="entry name" value="HIS_KIN"/>
    <property type="match status" value="1"/>
</dbReference>
<organism evidence="11 12">
    <name type="scientific">Planosporangium flavigriseum</name>
    <dbReference type="NCBI Taxonomy" id="373681"/>
    <lineage>
        <taxon>Bacteria</taxon>
        <taxon>Bacillati</taxon>
        <taxon>Actinomycetota</taxon>
        <taxon>Actinomycetes</taxon>
        <taxon>Micromonosporales</taxon>
        <taxon>Micromonosporaceae</taxon>
        <taxon>Planosporangium</taxon>
    </lineage>
</organism>
<reference evidence="11" key="1">
    <citation type="submission" date="2021-01" db="EMBL/GenBank/DDBJ databases">
        <title>Whole genome shotgun sequence of Planosporangium flavigriseum NBRC 105377.</title>
        <authorList>
            <person name="Komaki H."/>
            <person name="Tamura T."/>
        </authorList>
    </citation>
    <scope>NUCLEOTIDE SEQUENCE</scope>
    <source>
        <strain evidence="11">NBRC 105377</strain>
    </source>
</reference>
<evidence type="ECO:0000256" key="2">
    <source>
        <dbReference type="ARBA" id="ARBA00004236"/>
    </source>
</evidence>
<dbReference type="InterPro" id="IPR005467">
    <property type="entry name" value="His_kinase_dom"/>
</dbReference>
<dbReference type="GO" id="GO:0005886">
    <property type="term" value="C:plasma membrane"/>
    <property type="evidence" value="ECO:0007669"/>
    <property type="project" value="UniProtKB-SubCell"/>
</dbReference>
<dbReference type="InterPro" id="IPR029016">
    <property type="entry name" value="GAF-like_dom_sf"/>
</dbReference>
<evidence type="ECO:0000256" key="1">
    <source>
        <dbReference type="ARBA" id="ARBA00000085"/>
    </source>
</evidence>
<dbReference type="Pfam" id="PF00989">
    <property type="entry name" value="PAS"/>
    <property type="match status" value="1"/>
</dbReference>
<dbReference type="Pfam" id="PF02518">
    <property type="entry name" value="HATPase_c"/>
    <property type="match status" value="1"/>
</dbReference>
<dbReference type="SMART" id="SM00387">
    <property type="entry name" value="HATPase_c"/>
    <property type="match status" value="1"/>
</dbReference>
<dbReference type="Gene3D" id="1.10.287.130">
    <property type="match status" value="1"/>
</dbReference>
<evidence type="ECO:0000256" key="6">
    <source>
        <dbReference type="ARBA" id="ARBA00022777"/>
    </source>
</evidence>
<dbReference type="SUPFAM" id="SSF55785">
    <property type="entry name" value="PYP-like sensor domain (PAS domain)"/>
    <property type="match status" value="1"/>
</dbReference>
<comment type="subcellular location">
    <subcellularLocation>
        <location evidence="2">Cell membrane</location>
    </subcellularLocation>
</comment>
<dbReference type="SMART" id="SM00091">
    <property type="entry name" value="PAS"/>
    <property type="match status" value="1"/>
</dbReference>
<dbReference type="InterPro" id="IPR013767">
    <property type="entry name" value="PAS_fold"/>
</dbReference>
<dbReference type="InterPro" id="IPR004358">
    <property type="entry name" value="Sig_transdc_His_kin-like_C"/>
</dbReference>
<evidence type="ECO:0000313" key="11">
    <source>
        <dbReference type="EMBL" id="GIG76466.1"/>
    </source>
</evidence>
<keyword evidence="8" id="KW-1133">Transmembrane helix</keyword>
<evidence type="ECO:0000259" key="10">
    <source>
        <dbReference type="PROSITE" id="PS50112"/>
    </source>
</evidence>
<keyword evidence="4" id="KW-0597">Phosphoprotein</keyword>
<dbReference type="SUPFAM" id="SSF55874">
    <property type="entry name" value="ATPase domain of HSP90 chaperone/DNA topoisomerase II/histidine kinase"/>
    <property type="match status" value="1"/>
</dbReference>
<keyword evidence="6" id="KW-0418">Kinase</keyword>
<dbReference type="PRINTS" id="PR00344">
    <property type="entry name" value="BCTRLSENSOR"/>
</dbReference>
<dbReference type="EMBL" id="BONU01000057">
    <property type="protein sequence ID" value="GIG76466.1"/>
    <property type="molecule type" value="Genomic_DNA"/>
</dbReference>
<feature type="transmembrane region" description="Helical" evidence="8">
    <location>
        <begin position="209"/>
        <end position="227"/>
    </location>
</feature>
<comment type="catalytic activity">
    <reaction evidence="1">
        <text>ATP + protein L-histidine = ADP + protein N-phospho-L-histidine.</text>
        <dbReference type="EC" id="2.7.13.3"/>
    </reaction>
</comment>
<dbReference type="CDD" id="cd00130">
    <property type="entry name" value="PAS"/>
    <property type="match status" value="1"/>
</dbReference>
<keyword evidence="7" id="KW-0902">Two-component regulatory system</keyword>
<dbReference type="Gene3D" id="3.30.565.10">
    <property type="entry name" value="Histidine kinase-like ATPase, C-terminal domain"/>
    <property type="match status" value="1"/>
</dbReference>
<dbReference type="InterPro" id="IPR003594">
    <property type="entry name" value="HATPase_dom"/>
</dbReference>
<dbReference type="InterPro" id="IPR036890">
    <property type="entry name" value="HATPase_C_sf"/>
</dbReference>
<feature type="transmembrane region" description="Helical" evidence="8">
    <location>
        <begin position="140"/>
        <end position="158"/>
    </location>
</feature>
<feature type="transmembrane region" description="Helical" evidence="8">
    <location>
        <begin position="64"/>
        <end position="86"/>
    </location>
</feature>
<feature type="domain" description="PAS" evidence="10">
    <location>
        <begin position="406"/>
        <end position="468"/>
    </location>
</feature>
<dbReference type="EC" id="2.7.13.3" evidence="3"/>
<dbReference type="Gene3D" id="3.30.450.20">
    <property type="entry name" value="PAS domain"/>
    <property type="match status" value="1"/>
</dbReference>
<feature type="domain" description="Histidine kinase" evidence="9">
    <location>
        <begin position="533"/>
        <end position="750"/>
    </location>
</feature>
<dbReference type="SUPFAM" id="SSF55781">
    <property type="entry name" value="GAF domain-like"/>
    <property type="match status" value="1"/>
</dbReference>
<comment type="caution">
    <text evidence="11">The sequence shown here is derived from an EMBL/GenBank/DDBJ whole genome shotgun (WGS) entry which is preliminary data.</text>
</comment>
<dbReference type="SUPFAM" id="SSF47384">
    <property type="entry name" value="Homodimeric domain of signal transducing histidine kinase"/>
    <property type="match status" value="1"/>
</dbReference>
<dbReference type="InterPro" id="IPR003661">
    <property type="entry name" value="HisK_dim/P_dom"/>
</dbReference>
<dbReference type="NCBIfam" id="TIGR00229">
    <property type="entry name" value="sensory_box"/>
    <property type="match status" value="1"/>
</dbReference>
<keyword evidence="8" id="KW-0812">Transmembrane</keyword>
<keyword evidence="5" id="KW-0808">Transferase</keyword>
<evidence type="ECO:0000313" key="12">
    <source>
        <dbReference type="Proteomes" id="UP000653674"/>
    </source>
</evidence>
<dbReference type="CDD" id="cd00082">
    <property type="entry name" value="HisKA"/>
    <property type="match status" value="1"/>
</dbReference>
<evidence type="ECO:0000256" key="4">
    <source>
        <dbReference type="ARBA" id="ARBA00022553"/>
    </source>
</evidence>
<feature type="transmembrane region" description="Helical" evidence="8">
    <location>
        <begin position="164"/>
        <end position="197"/>
    </location>
</feature>
<dbReference type="Pfam" id="PF01590">
    <property type="entry name" value="GAF"/>
    <property type="match status" value="1"/>
</dbReference>
<dbReference type="InterPro" id="IPR003018">
    <property type="entry name" value="GAF"/>
</dbReference>
<proteinExistence type="predicted"/>
<dbReference type="InterPro" id="IPR035965">
    <property type="entry name" value="PAS-like_dom_sf"/>
</dbReference>
<protein>
    <recommendedName>
        <fullName evidence="3">histidine kinase</fullName>
        <ecNumber evidence="3">2.7.13.3</ecNumber>
    </recommendedName>
</protein>
<dbReference type="GO" id="GO:0009927">
    <property type="term" value="F:histidine phosphotransfer kinase activity"/>
    <property type="evidence" value="ECO:0007669"/>
    <property type="project" value="TreeGrafter"/>
</dbReference>
<keyword evidence="12" id="KW-1185">Reference proteome</keyword>
<dbReference type="InterPro" id="IPR036097">
    <property type="entry name" value="HisK_dim/P_sf"/>
</dbReference>
<feature type="transmembrane region" description="Helical" evidence="8">
    <location>
        <begin position="33"/>
        <end position="52"/>
    </location>
</feature>
<dbReference type="GO" id="GO:0000155">
    <property type="term" value="F:phosphorelay sensor kinase activity"/>
    <property type="evidence" value="ECO:0007669"/>
    <property type="project" value="InterPro"/>
</dbReference>
<evidence type="ECO:0000256" key="8">
    <source>
        <dbReference type="SAM" id="Phobius"/>
    </source>
</evidence>
<accession>A0A8J3PQU5</accession>
<dbReference type="Gene3D" id="3.30.450.40">
    <property type="match status" value="1"/>
</dbReference>
<dbReference type="AlphaFoldDB" id="A0A8J3PQU5"/>
<dbReference type="FunFam" id="1.10.287.130:FF:000001">
    <property type="entry name" value="Two-component sensor histidine kinase"/>
    <property type="match status" value="1"/>
</dbReference>
<evidence type="ECO:0000256" key="3">
    <source>
        <dbReference type="ARBA" id="ARBA00012438"/>
    </source>
</evidence>
<dbReference type="PROSITE" id="PS50112">
    <property type="entry name" value="PAS"/>
    <property type="match status" value="1"/>
</dbReference>
<evidence type="ECO:0000256" key="5">
    <source>
        <dbReference type="ARBA" id="ARBA00022679"/>
    </source>
</evidence>
<keyword evidence="8" id="KW-0472">Membrane</keyword>
<sequence length="754" mass="81391">MTTEVASGTGRQRETSAAGARRTWYQDPINRRVAAVILLGLCLAALVVAWFPERVGVLHENAMPTAWLLPALIVVTCIGELTVVRLRHGEAVEELTLCEAAIIVDVLLLPAREALIAAVLGLLIASILQRRPLVKAAFNLGTYTAASAALIVVAHAVAGTPGHVTVWVVAGVLLGTFAFTAVNLFCLAQVIGVVSGVPPMQVIRSEARLSAYMAIGTVATGLPAAEIGLHTPLLLPFIAMPALAVTYAYRAAAQEADERARSAYLLQLSHALAEREDVVRRFLVLVRQAFDADRAVVVLDETGEAQFVDAALPTELSSEPIPAHLSRLQKLDRPQLIAEDLPPDVRQMLAVPLESDGHRLGIAVIAISERHRGRLSTRDLTLLASLGNALAAAMRGAEHLDQLVQETSKLHAVVEQSTEGILMLDGDGVVQMWSRAFAELTDVTTAEATGCRLADLLDVPDPEERSLLLPVTLANPQAVVELTIRRPDGEQRRLRLAHSAVFADGALVRDVVVVRDLTREYRTERLKSDFIATVSHELRTPLTPIIGYLDLLRSRGEQMPADKRKKAIDLLADRASHMSRLVEDLLLASRMGDGTGDVALQVSMGTHDLTAIIRQVVDDLDSSRIKVALPSDPVPVLCDNGRALQVATNLVGNALKYSPATEEVQVRMWLEDDLVHVDVADRGRGIPADQLEKVFEKFHRVEDPMTMSTGGTGLGLFIARRLAQAMGGDVSLTSTLNVGSVFTLTLRRAQPAES</sequence>
<gene>
    <name evidence="11" type="ORF">Pfl04_48700</name>
</gene>